<evidence type="ECO:0000256" key="2">
    <source>
        <dbReference type="ARBA" id="ARBA00022801"/>
    </source>
</evidence>
<dbReference type="SUPFAM" id="SSF51445">
    <property type="entry name" value="(Trans)glycosidases"/>
    <property type="match status" value="1"/>
</dbReference>
<feature type="compositionally biased region" description="Pro residues" evidence="5">
    <location>
        <begin position="731"/>
        <end position="742"/>
    </location>
</feature>
<dbReference type="EC" id="3.2.1.89" evidence="4"/>
<evidence type="ECO:0000256" key="4">
    <source>
        <dbReference type="RuleBase" id="RU361192"/>
    </source>
</evidence>
<dbReference type="PANTHER" id="PTHR34983:SF2">
    <property type="entry name" value="ENDO-BETA-1,4-GALACTANASE"/>
    <property type="match status" value="1"/>
</dbReference>
<keyword evidence="4" id="KW-0732">Signal</keyword>
<comment type="catalytic activity">
    <reaction evidence="4">
        <text>The enzyme specifically hydrolyzes (1-&gt;4)-beta-D-galactosidic linkages in type I arabinogalactans.</text>
        <dbReference type="EC" id="3.2.1.89"/>
    </reaction>
</comment>
<dbReference type="InterPro" id="IPR011683">
    <property type="entry name" value="Glyco_hydro_53"/>
</dbReference>
<evidence type="ECO:0000313" key="9">
    <source>
        <dbReference type="Proteomes" id="UP001240250"/>
    </source>
</evidence>
<dbReference type="InterPro" id="IPR017853">
    <property type="entry name" value="GH"/>
</dbReference>
<keyword evidence="2 4" id="KW-0378">Hydrolase</keyword>
<feature type="transmembrane region" description="Helical" evidence="6">
    <location>
        <begin position="856"/>
        <end position="876"/>
    </location>
</feature>
<evidence type="ECO:0000313" key="8">
    <source>
        <dbReference type="EMBL" id="MDQ0426972.1"/>
    </source>
</evidence>
<keyword evidence="6" id="KW-0812">Transmembrane</keyword>
<evidence type="ECO:0000256" key="6">
    <source>
        <dbReference type="SAM" id="Phobius"/>
    </source>
</evidence>
<keyword evidence="6" id="KW-1133">Transmembrane helix</keyword>
<evidence type="ECO:0000256" key="5">
    <source>
        <dbReference type="SAM" id="MobiDB-lite"/>
    </source>
</evidence>
<dbReference type="GO" id="GO:0031218">
    <property type="term" value="F:arabinogalactan endo-1,4-beta-galactosidase activity"/>
    <property type="evidence" value="ECO:0007669"/>
    <property type="project" value="UniProtKB-EC"/>
</dbReference>
<evidence type="ECO:0000256" key="1">
    <source>
        <dbReference type="ARBA" id="ARBA00010687"/>
    </source>
</evidence>
<dbReference type="Pfam" id="PF07532">
    <property type="entry name" value="Big_4"/>
    <property type="match status" value="1"/>
</dbReference>
<feature type="region of interest" description="Disordered" evidence="5">
    <location>
        <begin position="729"/>
        <end position="760"/>
    </location>
</feature>
<protein>
    <recommendedName>
        <fullName evidence="4">Arabinogalactan endo-beta-1,4-galactanase</fullName>
        <ecNumber evidence="4">3.2.1.89</ecNumber>
    </recommendedName>
</protein>
<dbReference type="Gene3D" id="1.20.1270.90">
    <property type="entry name" value="AF1782-like"/>
    <property type="match status" value="1"/>
</dbReference>
<keyword evidence="6" id="KW-0472">Membrane</keyword>
<dbReference type="EMBL" id="JAUSVM010000001">
    <property type="protein sequence ID" value="MDQ0426972.1"/>
    <property type="molecule type" value="Genomic_DNA"/>
</dbReference>
<comment type="similarity">
    <text evidence="1 4">Belongs to the glycosyl hydrolase 53 family.</text>
</comment>
<accession>A0ABU0GNQ0</accession>
<keyword evidence="3 4" id="KW-0326">Glycosidase</keyword>
<keyword evidence="9" id="KW-1185">Reference proteome</keyword>
<dbReference type="RefSeq" id="WP_169798650.1">
    <property type="nucleotide sequence ID" value="NZ_JAUSVM010000001.1"/>
</dbReference>
<dbReference type="Gene3D" id="3.20.20.80">
    <property type="entry name" value="Glycosidases"/>
    <property type="match status" value="1"/>
</dbReference>
<evidence type="ECO:0000259" key="7">
    <source>
        <dbReference type="Pfam" id="PF07532"/>
    </source>
</evidence>
<feature type="compositionally biased region" description="Low complexity" evidence="5">
    <location>
        <begin position="743"/>
        <end position="760"/>
    </location>
</feature>
<feature type="domain" description="Bacterial Ig-like" evidence="7">
    <location>
        <begin position="445"/>
        <end position="498"/>
    </location>
</feature>
<dbReference type="Gene3D" id="2.60.120.260">
    <property type="entry name" value="Galactose-binding domain-like"/>
    <property type="match status" value="1"/>
</dbReference>
<feature type="chain" id="PRO_5044973170" description="Arabinogalactan endo-beta-1,4-galactanase" evidence="4">
    <location>
        <begin position="31"/>
        <end position="882"/>
    </location>
</feature>
<comment type="caution">
    <text evidence="8">The sequence shown here is derived from an EMBL/GenBank/DDBJ whole genome shotgun (WGS) entry which is preliminary data.</text>
</comment>
<feature type="signal peptide" evidence="4">
    <location>
        <begin position="1"/>
        <end position="30"/>
    </location>
</feature>
<proteinExistence type="inferred from homology"/>
<dbReference type="PANTHER" id="PTHR34983">
    <property type="entry name" value="ARABINOGALACTAN ENDO-BETA-1,4-GALACTANASE A"/>
    <property type="match status" value="1"/>
</dbReference>
<gene>
    <name evidence="8" type="ORF">JO380_003353</name>
</gene>
<sequence length="882" mass="91471">MRSRPRPGAVTATVLTAVLAVAGLAGTAAAAPDGPVAAGITVPRVDGMRDGWINGVDVSTVLSLEESGVTFKDDEGREADLFAVLADHGVNWVRVRVWNEPFLSTDATKGYGAGNVDAARATEIGRRATAAGMRVLVNFHYADFWAHPGQQPSPRAWRGLALPDREQALYDYTAQTLRTMRDAGVDVGMVQVGNETTNGQVAGESGWDRTAGLFQAGSRAVRDTLGPDVKVAVHFTNPDRAGQYAAVARELDRRGVDYDVFLSSYYAFWHGSLANLTAVLDQVATTYDKEVAVAETSWAYTLEDGDGYPNSVRTAPTQYAASVQGQALAVRDVMQAVADVSGGRGLGTFYWEPAWLPVGPPDQVEASWDLWQQHGSGWATTYSQEFYDPDGRLPEGEWADDFGGSGWDNQALFAFDGTPLESLRVYEYARTGSVAPRQLDAVQRPRVTVVDGEAVTLPAEVEVGYTDGTSETQQVTWQGDGAWIGGPGSYVFTGVTSGGHPAAVDVVVLSDATSGTNLVRNPGFEAGAASWTGTGTGYTIGRAEDPYEGTRSTHFYSANPFAFTIGQTVTDVPPGEYRLSAKVQGGNAGATDTMRIEAQSGISTVTADFRLDGYLAWQTPQTAPISVGADRQVTVSAQLNLSGGAWGTIDDVQLVAVEPAVEADTAPLAALVAEADGVRRDAFTADSLAALDAALARAAFVLGSPTPHQATVDGAVAALRGALDGLVAAPTPAPTPTTPVPSPTGTAAPAPTAGPDGAASPRVTLSAATARAGDRLTVTVAGVPGAQAEVGIASTYRRLAVADLVDGGATLTVTVPTDLPTGLHHVQVRDARGDVLAQAPLTVTAAGALAVTGAGVLLPLGAGVVLLAAGAAFVAVRRRASA</sequence>
<dbReference type="Pfam" id="PF07745">
    <property type="entry name" value="Glyco_hydro_53"/>
    <property type="match status" value="1"/>
</dbReference>
<name>A0ABU0GNQ0_9CELL</name>
<dbReference type="InterPro" id="IPR011081">
    <property type="entry name" value="Big_4"/>
</dbReference>
<reference evidence="8 9" key="1">
    <citation type="submission" date="2023-07" db="EMBL/GenBank/DDBJ databases">
        <title>Sequencing the genomes of 1000 actinobacteria strains.</title>
        <authorList>
            <person name="Klenk H.-P."/>
        </authorList>
    </citation>
    <scope>NUCLEOTIDE SEQUENCE [LARGE SCALE GENOMIC DNA]</scope>
    <source>
        <strain evidence="8 9">DSM 14785</strain>
    </source>
</reference>
<evidence type="ECO:0000256" key="3">
    <source>
        <dbReference type="ARBA" id="ARBA00023295"/>
    </source>
</evidence>
<organism evidence="8 9">
    <name type="scientific">Cellulomonas iranensis</name>
    <dbReference type="NCBI Taxonomy" id="76862"/>
    <lineage>
        <taxon>Bacteria</taxon>
        <taxon>Bacillati</taxon>
        <taxon>Actinomycetota</taxon>
        <taxon>Actinomycetes</taxon>
        <taxon>Micrococcales</taxon>
        <taxon>Cellulomonadaceae</taxon>
        <taxon>Cellulomonas</taxon>
    </lineage>
</organism>
<dbReference type="Proteomes" id="UP001240250">
    <property type="component" value="Unassembled WGS sequence"/>
</dbReference>